<reference evidence="1 2" key="1">
    <citation type="submission" date="2018-06" db="EMBL/GenBank/DDBJ databases">
        <title>Pseudomonas diversity within urban Lake Michigan freshwaters.</title>
        <authorList>
            <person name="Batrich M."/>
            <person name="Hatzopoulos T."/>
            <person name="Putonti C."/>
        </authorList>
    </citation>
    <scope>NUCLEOTIDE SEQUENCE [LARGE SCALE GENOMIC DNA]</scope>
    <source>
        <strain evidence="1 2">MB-090714</strain>
    </source>
</reference>
<gene>
    <name evidence="1" type="ORF">DMO17_18970</name>
</gene>
<dbReference type="RefSeq" id="WP_110684042.1">
    <property type="nucleotide sequence ID" value="NZ_QJRX01000012.1"/>
</dbReference>
<protein>
    <submittedName>
        <fullName evidence="1">Uncharacterized protein</fullName>
    </submittedName>
</protein>
<accession>A0A2V4KSC4</accession>
<evidence type="ECO:0000313" key="1">
    <source>
        <dbReference type="EMBL" id="PYC19992.1"/>
    </source>
</evidence>
<dbReference type="EMBL" id="QJRX01000012">
    <property type="protein sequence ID" value="PYC19992.1"/>
    <property type="molecule type" value="Genomic_DNA"/>
</dbReference>
<sequence>MTSSLDDALLDVRRAYRLLADYQQHLFELLGYIRERLGANAYYQEHVFKRPGDAAGLESDEFSGWRYLPCYDLSLLWLKHAGQDAPWDNHRKGDQMFGAWIRSDTGFDKYSKTFSQESVEKTHSELVLSVVVCDTPAKAPYNWYSKVWCGIPYPADGTVGTASEVPGYRCYVKAIPLAALADQSSVNDMIDSWLSAASKALGLQIGPES</sequence>
<dbReference type="AlphaFoldDB" id="A0A2V4KSC4"/>
<organism evidence="1 2">
    <name type="scientific">Aquipseudomonas alcaligenes</name>
    <name type="common">Pseudomonas alcaligenes</name>
    <dbReference type="NCBI Taxonomy" id="43263"/>
    <lineage>
        <taxon>Bacteria</taxon>
        <taxon>Pseudomonadati</taxon>
        <taxon>Pseudomonadota</taxon>
        <taxon>Gammaproteobacteria</taxon>
        <taxon>Pseudomonadales</taxon>
        <taxon>Pseudomonadaceae</taxon>
        <taxon>Aquipseudomonas</taxon>
    </lineage>
</organism>
<name>A0A2V4KSC4_AQUAC</name>
<dbReference type="Proteomes" id="UP000248146">
    <property type="component" value="Unassembled WGS sequence"/>
</dbReference>
<comment type="caution">
    <text evidence="1">The sequence shown here is derived from an EMBL/GenBank/DDBJ whole genome shotgun (WGS) entry which is preliminary data.</text>
</comment>
<proteinExistence type="predicted"/>
<evidence type="ECO:0000313" key="2">
    <source>
        <dbReference type="Proteomes" id="UP000248146"/>
    </source>
</evidence>
<dbReference type="OrthoDB" id="6866176at2"/>